<evidence type="ECO:0000256" key="3">
    <source>
        <dbReference type="ARBA" id="ARBA00022980"/>
    </source>
</evidence>
<protein>
    <recommendedName>
        <fullName evidence="6">Small ribosomal subunit protein mS23</fullName>
    </recommendedName>
    <alternativeName>
        <fullName evidence="7">37S ribosomal protein S25, mitochondrial</fullName>
    </alternativeName>
</protein>
<name>A0A1R1Y582_9FUNG</name>
<dbReference type="InterPro" id="IPR016939">
    <property type="entry name" value="Ribosomal_mS23_fun"/>
</dbReference>
<evidence type="ECO:0000256" key="7">
    <source>
        <dbReference type="ARBA" id="ARBA00035421"/>
    </source>
</evidence>
<dbReference type="PANTHER" id="PTHR37799">
    <property type="entry name" value="37S RIBOSOMAL PROTEIN S25, MITOCHONDRIAL"/>
    <property type="match status" value="1"/>
</dbReference>
<dbReference type="Pfam" id="PF13741">
    <property type="entry name" value="MRP-S25"/>
    <property type="match status" value="1"/>
</dbReference>
<comment type="subcellular location">
    <subcellularLocation>
        <location evidence="1">Mitochondrion</location>
    </subcellularLocation>
</comment>
<keyword evidence="9" id="KW-1185">Reference proteome</keyword>
<comment type="caution">
    <text evidence="8">The sequence shown here is derived from an EMBL/GenBank/DDBJ whole genome shotgun (WGS) entry which is preliminary data.</text>
</comment>
<dbReference type="PANTHER" id="PTHR37799:SF1">
    <property type="entry name" value="SMALL RIBOSOMAL SUBUNIT PROTEIN MS23"/>
    <property type="match status" value="1"/>
</dbReference>
<sequence>MYRKAPKAKSIFSKYNDLLSGKLRTEKPAWFSAMEIYPVNPSVYKAPSYFETGGKLDFEKGNSSKGTSESVKASNGESFYVKPRASNKKKFLKKAKNSPQNIVYPEDRLRRNFYKKHVYETYNPVSLKQTRLENETWDGIKNSTFGLSGESVIRYQLYLINQGFSEEEAYNIATSEFYREKAAQELEIKIAAQEAQNFDSLPVAKINSLKTIEFEEEMLKISKKVISRNVQMNQSQQAANEKSFTS</sequence>
<evidence type="ECO:0000256" key="5">
    <source>
        <dbReference type="ARBA" id="ARBA00023274"/>
    </source>
</evidence>
<keyword evidence="3 8" id="KW-0689">Ribosomal protein</keyword>
<evidence type="ECO:0000256" key="4">
    <source>
        <dbReference type="ARBA" id="ARBA00023128"/>
    </source>
</evidence>
<dbReference type="Proteomes" id="UP000187429">
    <property type="component" value="Unassembled WGS sequence"/>
</dbReference>
<gene>
    <name evidence="8" type="ORF">AYI69_g5623</name>
</gene>
<evidence type="ECO:0000313" key="9">
    <source>
        <dbReference type="Proteomes" id="UP000187429"/>
    </source>
</evidence>
<proteinExistence type="inferred from homology"/>
<reference evidence="9" key="1">
    <citation type="submission" date="2017-01" db="EMBL/GenBank/DDBJ databases">
        <authorList>
            <person name="Wang Y."/>
            <person name="White M."/>
            <person name="Kvist S."/>
            <person name="Moncalvo J.-M."/>
        </authorList>
    </citation>
    <scope>NUCLEOTIDE SEQUENCE [LARGE SCALE GENOMIC DNA]</scope>
    <source>
        <strain evidence="9">ID-206-W2</strain>
    </source>
</reference>
<comment type="similarity">
    <text evidence="2">Belongs to the mitochondrion-specific ribosomal protein mS23 family.</text>
</comment>
<keyword evidence="4" id="KW-0496">Mitochondrion</keyword>
<accession>A0A1R1Y582</accession>
<evidence type="ECO:0000256" key="2">
    <source>
        <dbReference type="ARBA" id="ARBA00009864"/>
    </source>
</evidence>
<dbReference type="AlphaFoldDB" id="A0A1R1Y582"/>
<keyword evidence="5" id="KW-0687">Ribonucleoprotein</keyword>
<evidence type="ECO:0000256" key="6">
    <source>
        <dbReference type="ARBA" id="ARBA00035137"/>
    </source>
</evidence>
<dbReference type="GO" id="GO:0005763">
    <property type="term" value="C:mitochondrial small ribosomal subunit"/>
    <property type="evidence" value="ECO:0007669"/>
    <property type="project" value="InterPro"/>
</dbReference>
<dbReference type="EMBL" id="LSSM01002386">
    <property type="protein sequence ID" value="OMJ21914.1"/>
    <property type="molecule type" value="Genomic_DNA"/>
</dbReference>
<dbReference type="OrthoDB" id="5542239at2759"/>
<evidence type="ECO:0000313" key="8">
    <source>
        <dbReference type="EMBL" id="OMJ21914.1"/>
    </source>
</evidence>
<organism evidence="8 9">
    <name type="scientific">Smittium culicis</name>
    <dbReference type="NCBI Taxonomy" id="133412"/>
    <lineage>
        <taxon>Eukaryota</taxon>
        <taxon>Fungi</taxon>
        <taxon>Fungi incertae sedis</taxon>
        <taxon>Zoopagomycota</taxon>
        <taxon>Kickxellomycotina</taxon>
        <taxon>Harpellomycetes</taxon>
        <taxon>Harpellales</taxon>
        <taxon>Legeriomycetaceae</taxon>
        <taxon>Smittium</taxon>
    </lineage>
</organism>
<dbReference type="GO" id="GO:0003735">
    <property type="term" value="F:structural constituent of ribosome"/>
    <property type="evidence" value="ECO:0007669"/>
    <property type="project" value="InterPro"/>
</dbReference>
<evidence type="ECO:0000256" key="1">
    <source>
        <dbReference type="ARBA" id="ARBA00004173"/>
    </source>
</evidence>